<evidence type="ECO:0000256" key="5">
    <source>
        <dbReference type="ARBA" id="ARBA00022729"/>
    </source>
</evidence>
<evidence type="ECO:0000256" key="2">
    <source>
        <dbReference type="ARBA" id="ARBA00008163"/>
    </source>
</evidence>
<keyword evidence="3" id="KW-1134">Transmembrane beta strand</keyword>
<dbReference type="Gene3D" id="2.40.160.60">
    <property type="entry name" value="Outer membrane protein transport protein (OMPP1/FadL/TodX)"/>
    <property type="match status" value="1"/>
</dbReference>
<dbReference type="EMBL" id="VVND01000017">
    <property type="protein sequence ID" value="KAA3158429.1"/>
    <property type="molecule type" value="Genomic_DNA"/>
</dbReference>
<reference evidence="10 11" key="1">
    <citation type="journal article" date="2019" name="Nat. Med.">
        <title>A library of human gut bacterial isolates paired with longitudinal multiomics data enables mechanistic microbiome research.</title>
        <authorList>
            <person name="Poyet M."/>
            <person name="Groussin M."/>
            <person name="Gibbons S.M."/>
            <person name="Avila-Pacheco J."/>
            <person name="Jiang X."/>
            <person name="Kearney S.M."/>
            <person name="Perrotta A.R."/>
            <person name="Berdy B."/>
            <person name="Zhao S."/>
            <person name="Lieberman T.D."/>
            <person name="Swanson P.K."/>
            <person name="Smith M."/>
            <person name="Roesemann S."/>
            <person name="Alexander J.E."/>
            <person name="Rich S.A."/>
            <person name="Livny J."/>
            <person name="Vlamakis H."/>
            <person name="Clish C."/>
            <person name="Bullock K."/>
            <person name="Deik A."/>
            <person name="Scott J."/>
            <person name="Pierce K.A."/>
            <person name="Xavier R.J."/>
            <person name="Alm E.J."/>
        </authorList>
    </citation>
    <scope>NUCLEOTIDE SEQUENCE [LARGE SCALE GENOMIC DNA]</scope>
    <source>
        <strain evidence="10 11">BIOML-A1</strain>
    </source>
</reference>
<evidence type="ECO:0000256" key="7">
    <source>
        <dbReference type="ARBA" id="ARBA00023237"/>
    </source>
</evidence>
<keyword evidence="5 8" id="KW-0732">Signal</keyword>
<keyword evidence="4" id="KW-0812">Transmembrane</keyword>
<evidence type="ECO:0000313" key="10">
    <source>
        <dbReference type="EMBL" id="KAA3158429.1"/>
    </source>
</evidence>
<keyword evidence="6" id="KW-0472">Membrane</keyword>
<proteinExistence type="inferred from homology"/>
<evidence type="ECO:0000256" key="3">
    <source>
        <dbReference type="ARBA" id="ARBA00022452"/>
    </source>
</evidence>
<dbReference type="RefSeq" id="WP_009597202.1">
    <property type="nucleotide sequence ID" value="NZ_AP025581.1"/>
</dbReference>
<dbReference type="GO" id="GO:0009279">
    <property type="term" value="C:cell outer membrane"/>
    <property type="evidence" value="ECO:0007669"/>
    <property type="project" value="UniProtKB-SubCell"/>
</dbReference>
<dbReference type="SUPFAM" id="SSF56935">
    <property type="entry name" value="Porins"/>
    <property type="match status" value="1"/>
</dbReference>
<comment type="subcellular location">
    <subcellularLocation>
        <location evidence="1">Cell outer membrane</location>
        <topology evidence="1">Multi-pass membrane protein</topology>
    </subcellularLocation>
</comment>
<evidence type="ECO:0000313" key="9">
    <source>
        <dbReference type="EMBL" id="GKI20037.1"/>
    </source>
</evidence>
<name>A0A5B5VM22_9BACT</name>
<evidence type="ECO:0000313" key="12">
    <source>
        <dbReference type="Proteomes" id="UP001055105"/>
    </source>
</evidence>
<evidence type="ECO:0000256" key="8">
    <source>
        <dbReference type="SAM" id="SignalP"/>
    </source>
</evidence>
<accession>A0A5B5VM22</accession>
<evidence type="ECO:0000313" key="11">
    <source>
        <dbReference type="Proteomes" id="UP000324870"/>
    </source>
</evidence>
<dbReference type="Proteomes" id="UP000324870">
    <property type="component" value="Unassembled WGS sequence"/>
</dbReference>
<dbReference type="AlphaFoldDB" id="A0A5B5VM22"/>
<dbReference type="Proteomes" id="UP001055105">
    <property type="component" value="Unassembled WGS sequence"/>
</dbReference>
<organism evidence="9 12">
    <name type="scientific">Alistipes finegoldii</name>
    <dbReference type="NCBI Taxonomy" id="214856"/>
    <lineage>
        <taxon>Bacteria</taxon>
        <taxon>Pseudomonadati</taxon>
        <taxon>Bacteroidota</taxon>
        <taxon>Bacteroidia</taxon>
        <taxon>Bacteroidales</taxon>
        <taxon>Rikenellaceae</taxon>
        <taxon>Alistipes</taxon>
    </lineage>
</organism>
<gene>
    <name evidence="9" type="ORF">CE91St16_29450</name>
    <name evidence="10" type="ORF">F2A26_11120</name>
</gene>
<dbReference type="InterPro" id="IPR005017">
    <property type="entry name" value="OMPP1/FadL/TodX"/>
</dbReference>
<protein>
    <submittedName>
        <fullName evidence="9">Transporter</fullName>
    </submittedName>
</protein>
<comment type="similarity">
    <text evidence="2">Belongs to the OmpP1/FadL family.</text>
</comment>
<comment type="caution">
    <text evidence="9">The sequence shown here is derived from an EMBL/GenBank/DDBJ whole genome shotgun (WGS) entry which is preliminary data.</text>
</comment>
<sequence length="575" mass="63163">MKSMKIVALCAAFVAAAPLQAQNTGLEFGGSVLNHDMLWATDLAQLSQTHVFGTARVMGMGGAFTSLGADLSSMSLNPAGLGMYRRNEISLTPLVPMAKASTAGTASWKGNSKSQFAFANVGVALNVFESSRSSLTSLTLGIGMNRIADFNSRYSFSSESRYDPDRPDRLMPTIADIFSQQMNNFGVRPDREAEGGGPNGPVPVDAWNPNVWPAILAYDAYMLGNYGTVKDPIWAVERIGRNASVLHSMDVVNSGSINEFTISMGGNINNILYFGASIGIQSVHKKLGVTYQEEYGYFNTDGIGHDGSGNALAEQLDVMNLYQEMEMNGSGVNFKLGFTARPLTGLRVGVAFHTPTYYSLDYSYRADIFSDIRNNADNKVATVGNATPRANNSGGNSWDFTSPARLMFGASYTFGTFAIVSIDYERDWYNGIRVKNVPQYNYFSEEDYKAEFKHNFQGTNSIRAGVEVKPLPILALRVGGGYTDSMLKERDFYVNDAYTSMPTTYESYYFSAGAGVNLGRNTTLDLAYQYVTNKQTQYQLFFSRPENGGDMETWSGLYDTSLKRHYLAATLSFRF</sequence>
<reference evidence="9" key="2">
    <citation type="submission" date="2022-01" db="EMBL/GenBank/DDBJ databases">
        <title>Novel bile acid biosynthetic pathways are enriched in the microbiome of centenarians.</title>
        <authorList>
            <person name="Sato Y."/>
            <person name="Atarashi K."/>
            <person name="Plichta R.D."/>
            <person name="Arai Y."/>
            <person name="Sasajima S."/>
            <person name="Kearney M.S."/>
            <person name="Suda W."/>
            <person name="Takeshita K."/>
            <person name="Sasaki T."/>
            <person name="Okamoto S."/>
            <person name="Skelly N.A."/>
            <person name="Okamura Y."/>
            <person name="Vlamakis H."/>
            <person name="Li Y."/>
            <person name="Tanoue T."/>
            <person name="Takei H."/>
            <person name="Nittono H."/>
            <person name="Narushima S."/>
            <person name="Irie J."/>
            <person name="Itoh H."/>
            <person name="Moriya K."/>
            <person name="Sugiura Y."/>
            <person name="Suematsu M."/>
            <person name="Moritoki N."/>
            <person name="Shibata S."/>
            <person name="Littman R.D."/>
            <person name="Fischbach A.M."/>
            <person name="Uwamino Y."/>
            <person name="Inoue T."/>
            <person name="Honda A."/>
            <person name="Hattori M."/>
            <person name="Murai T."/>
            <person name="Xavier J.R."/>
            <person name="Hirose N."/>
            <person name="Honda K."/>
        </authorList>
    </citation>
    <scope>NUCLEOTIDE SEQUENCE</scope>
    <source>
        <strain evidence="9">CE91-St16</strain>
    </source>
</reference>
<feature type="chain" id="PRO_5044618559" evidence="8">
    <location>
        <begin position="22"/>
        <end position="575"/>
    </location>
</feature>
<keyword evidence="7" id="KW-0998">Cell outer membrane</keyword>
<dbReference type="PANTHER" id="PTHR35093">
    <property type="entry name" value="OUTER MEMBRANE PROTEIN NMB0088-RELATED"/>
    <property type="match status" value="1"/>
</dbReference>
<evidence type="ECO:0000256" key="6">
    <source>
        <dbReference type="ARBA" id="ARBA00023136"/>
    </source>
</evidence>
<dbReference type="EMBL" id="BQOL01000002">
    <property type="protein sequence ID" value="GKI20037.1"/>
    <property type="molecule type" value="Genomic_DNA"/>
</dbReference>
<dbReference type="GO" id="GO:0015483">
    <property type="term" value="F:long-chain fatty acid transporting porin activity"/>
    <property type="evidence" value="ECO:0007669"/>
    <property type="project" value="TreeGrafter"/>
</dbReference>
<evidence type="ECO:0000256" key="1">
    <source>
        <dbReference type="ARBA" id="ARBA00004571"/>
    </source>
</evidence>
<keyword evidence="11" id="KW-1185">Reference proteome</keyword>
<dbReference type="PANTHER" id="PTHR35093:SF8">
    <property type="entry name" value="OUTER MEMBRANE PROTEIN NMB0088-RELATED"/>
    <property type="match status" value="1"/>
</dbReference>
<evidence type="ECO:0000256" key="4">
    <source>
        <dbReference type="ARBA" id="ARBA00022692"/>
    </source>
</evidence>
<feature type="signal peptide" evidence="8">
    <location>
        <begin position="1"/>
        <end position="21"/>
    </location>
</feature>